<dbReference type="HAMAP" id="MF_00163">
    <property type="entry name" value="Pep_deformylase"/>
    <property type="match status" value="1"/>
</dbReference>
<dbReference type="EMBL" id="UOEN01000439">
    <property type="protein sequence ID" value="VAW18917.1"/>
    <property type="molecule type" value="Genomic_DNA"/>
</dbReference>
<protein>
    <submittedName>
        <fullName evidence="2">Peptide deformylase</fullName>
        <ecNumber evidence="2">3.5.1.88</ecNumber>
    </submittedName>
</protein>
<dbReference type="InterPro" id="IPR036821">
    <property type="entry name" value="Peptide_deformylase_sf"/>
</dbReference>
<dbReference type="Gene3D" id="3.90.45.10">
    <property type="entry name" value="Peptide deformylase"/>
    <property type="match status" value="1"/>
</dbReference>
<evidence type="ECO:0000313" key="2">
    <source>
        <dbReference type="EMBL" id="VAW18917.1"/>
    </source>
</evidence>
<dbReference type="PIRSF" id="PIRSF004749">
    <property type="entry name" value="Pep_def"/>
    <property type="match status" value="1"/>
</dbReference>
<dbReference type="CDD" id="cd00487">
    <property type="entry name" value="Pep_deformylase"/>
    <property type="match status" value="1"/>
</dbReference>
<dbReference type="Pfam" id="PF01327">
    <property type="entry name" value="Pep_deformylase"/>
    <property type="match status" value="1"/>
</dbReference>
<accession>A0A3B0TZN9</accession>
<keyword evidence="2" id="KW-0378">Hydrolase</keyword>
<name>A0A3B0TZN9_9ZZZZ</name>
<proteinExistence type="inferred from homology"/>
<dbReference type="PANTHER" id="PTHR10458:SF22">
    <property type="entry name" value="PEPTIDE DEFORMYLASE"/>
    <property type="match status" value="1"/>
</dbReference>
<dbReference type="SUPFAM" id="SSF56420">
    <property type="entry name" value="Peptide deformylase"/>
    <property type="match status" value="1"/>
</dbReference>
<organism evidence="2">
    <name type="scientific">hydrothermal vent metagenome</name>
    <dbReference type="NCBI Taxonomy" id="652676"/>
    <lineage>
        <taxon>unclassified sequences</taxon>
        <taxon>metagenomes</taxon>
        <taxon>ecological metagenomes</taxon>
    </lineage>
</organism>
<reference evidence="2" key="1">
    <citation type="submission" date="2018-06" db="EMBL/GenBank/DDBJ databases">
        <authorList>
            <person name="Zhirakovskaya E."/>
        </authorList>
    </citation>
    <scope>NUCLEOTIDE SEQUENCE</scope>
</reference>
<dbReference type="InterPro" id="IPR023635">
    <property type="entry name" value="Peptide_deformylase"/>
</dbReference>
<dbReference type="EC" id="3.5.1.88" evidence="2"/>
<dbReference type="NCBIfam" id="TIGR00079">
    <property type="entry name" value="pept_deformyl"/>
    <property type="match status" value="1"/>
</dbReference>
<feature type="non-terminal residue" evidence="2">
    <location>
        <position position="1"/>
    </location>
</feature>
<gene>
    <name evidence="2" type="ORF">MNBD_BACTEROID05-332</name>
</gene>
<comment type="similarity">
    <text evidence="1">Belongs to the polypeptide deformylase family.</text>
</comment>
<sequence length="161" mass="18235">KLVPIEEIKSPKLQKILSNMKEALESQEDGVAIAAPQIGVPLRIFVVSHRAFEVQGNLVKDNSLQDFEDTYKDLIFINPEIVKLSKKKEWLDEGCLSVRWLYGEVNRFTNATVSAYDEHGEKFTRGAGGLLAQIFQHEIDHLDGILFTDKAENIQEVLPQK</sequence>
<evidence type="ECO:0000256" key="1">
    <source>
        <dbReference type="ARBA" id="ARBA00010759"/>
    </source>
</evidence>
<dbReference type="PRINTS" id="PR01576">
    <property type="entry name" value="PDEFORMYLASE"/>
</dbReference>
<dbReference type="AlphaFoldDB" id="A0A3B0TZN9"/>
<dbReference type="GO" id="GO:0042586">
    <property type="term" value="F:peptide deformylase activity"/>
    <property type="evidence" value="ECO:0007669"/>
    <property type="project" value="UniProtKB-EC"/>
</dbReference>
<dbReference type="PANTHER" id="PTHR10458">
    <property type="entry name" value="PEPTIDE DEFORMYLASE"/>
    <property type="match status" value="1"/>
</dbReference>